<evidence type="ECO:0008006" key="4">
    <source>
        <dbReference type="Google" id="ProtNLM"/>
    </source>
</evidence>
<evidence type="ECO:0000256" key="1">
    <source>
        <dbReference type="SAM" id="SignalP"/>
    </source>
</evidence>
<gene>
    <name evidence="2" type="ORF">AARE701A_LOCUS3570</name>
</gene>
<feature type="chain" id="PRO_5035790731" description="MD-2-related lipid-recognition domain-containing protein" evidence="1">
    <location>
        <begin position="25"/>
        <end position="160"/>
    </location>
</feature>
<proteinExistence type="predicted"/>
<keyword evidence="3" id="KW-1185">Reference proteome</keyword>
<protein>
    <recommendedName>
        <fullName evidence="4">MD-2-related lipid-recognition domain-containing protein</fullName>
    </recommendedName>
</protein>
<reference evidence="2" key="1">
    <citation type="submission" date="2021-01" db="EMBL/GenBank/DDBJ databases">
        <authorList>
            <person name="Bezrukov I."/>
        </authorList>
    </citation>
    <scope>NUCLEOTIDE SEQUENCE</scope>
</reference>
<evidence type="ECO:0000313" key="2">
    <source>
        <dbReference type="EMBL" id="CAE5960111.1"/>
    </source>
</evidence>
<feature type="signal peptide" evidence="1">
    <location>
        <begin position="1"/>
        <end position="24"/>
    </location>
</feature>
<accession>A0A8S1ZK03</accession>
<keyword evidence="1" id="KW-0732">Signal</keyword>
<evidence type="ECO:0000313" key="3">
    <source>
        <dbReference type="Proteomes" id="UP000682877"/>
    </source>
</evidence>
<sequence length="160" mass="17923">MAISHVQPLLFLLASLFCLPALRAVDFHYCNDIGYPYGNITRVEISPDDDYPTVTIFGYASDEAQTIHAPTISVDLELEGYGLIRFLRLYDQYDLHRKIEPGTNFNFTLSDFPWGARSLDDRLKYALTLTDDADDNPSEEPVVKMCICLDLPAAPAVDSA</sequence>
<dbReference type="EMBL" id="LR999451">
    <property type="protein sequence ID" value="CAE5960111.1"/>
    <property type="molecule type" value="Genomic_DNA"/>
</dbReference>
<dbReference type="AlphaFoldDB" id="A0A8S1ZK03"/>
<organism evidence="2 3">
    <name type="scientific">Arabidopsis arenosa</name>
    <name type="common">Sand rock-cress</name>
    <name type="synonym">Cardaminopsis arenosa</name>
    <dbReference type="NCBI Taxonomy" id="38785"/>
    <lineage>
        <taxon>Eukaryota</taxon>
        <taxon>Viridiplantae</taxon>
        <taxon>Streptophyta</taxon>
        <taxon>Embryophyta</taxon>
        <taxon>Tracheophyta</taxon>
        <taxon>Spermatophyta</taxon>
        <taxon>Magnoliopsida</taxon>
        <taxon>eudicotyledons</taxon>
        <taxon>Gunneridae</taxon>
        <taxon>Pentapetalae</taxon>
        <taxon>rosids</taxon>
        <taxon>malvids</taxon>
        <taxon>Brassicales</taxon>
        <taxon>Brassicaceae</taxon>
        <taxon>Camelineae</taxon>
        <taxon>Arabidopsis</taxon>
    </lineage>
</organism>
<dbReference type="Proteomes" id="UP000682877">
    <property type="component" value="Chromosome 1"/>
</dbReference>
<name>A0A8S1ZK03_ARAAE</name>